<keyword evidence="4" id="KW-0206">Cytoskeleton</keyword>
<dbReference type="PANTHER" id="PTHR21490:SF0">
    <property type="entry name" value="ENKURIN"/>
    <property type="match status" value="1"/>
</dbReference>
<proteinExistence type="predicted"/>
<dbReference type="EMBL" id="JAIFRP010000050">
    <property type="protein sequence ID" value="KAK2580546.1"/>
    <property type="molecule type" value="Genomic_DNA"/>
</dbReference>
<dbReference type="PROSITE" id="PS51665">
    <property type="entry name" value="ENKURIN"/>
    <property type="match status" value="1"/>
</dbReference>
<reference evidence="7" key="2">
    <citation type="journal article" date="2023" name="Commun. Biol.">
        <title>Intrasexual cuticular hydrocarbon dimorphism in a wasp sheds light on hydrocarbon biosynthesis genes in Hymenoptera.</title>
        <authorList>
            <person name="Moris V.C."/>
            <person name="Podsiadlowski L."/>
            <person name="Martin S."/>
            <person name="Oeyen J.P."/>
            <person name="Donath A."/>
            <person name="Petersen M."/>
            <person name="Wilbrandt J."/>
            <person name="Misof B."/>
            <person name="Liedtke D."/>
            <person name="Thamm M."/>
            <person name="Scheiner R."/>
            <person name="Schmitt T."/>
            <person name="Niehuis O."/>
        </authorList>
    </citation>
    <scope>NUCLEOTIDE SEQUENCE</scope>
    <source>
        <strain evidence="7">GBR_01_08_01A</strain>
    </source>
</reference>
<dbReference type="GO" id="GO:0005516">
    <property type="term" value="F:calmodulin binding"/>
    <property type="evidence" value="ECO:0007669"/>
    <property type="project" value="TreeGrafter"/>
</dbReference>
<sequence length="282" mass="33432">MVLIESEEDEVVTNLIPGPPVVYTKRQRYISKHKERIQAETKKGKYAYRTFGPPQVPLKPPSQYLKKKTRKEYCKTGIDHVHIHRPGYQQKLPSWVPVKVVIKDKCGELPEDPVKLGRINFKKQNIIDVRKTQPHQLKERYVDTRYGDVHDLKSSGLCPVYIHRKSYGKIPKIIKKIKDEVNSKELKEEESTDSKCSDKRVHIEKPKYHCISEEERKELLVGMKKRWDEMMKQFQCLPFMIDTPPKVQRKTKLERELQQLEKDITIIERHPYICIYNDNENK</sequence>
<feature type="domain" description="Enkurin" evidence="6">
    <location>
        <begin position="175"/>
        <end position="275"/>
    </location>
</feature>
<evidence type="ECO:0000256" key="1">
    <source>
        <dbReference type="ARBA" id="ARBA00004138"/>
    </source>
</evidence>
<comment type="subcellular location">
    <subcellularLocation>
        <location evidence="1">Cell projection</location>
        <location evidence="1">Cilium</location>
    </subcellularLocation>
    <subcellularLocation>
        <location evidence="2">Cytoplasm</location>
        <location evidence="2">Cytoskeleton</location>
    </subcellularLocation>
</comment>
<evidence type="ECO:0000256" key="4">
    <source>
        <dbReference type="ARBA" id="ARBA00023212"/>
    </source>
</evidence>
<keyword evidence="3" id="KW-0963">Cytoplasm</keyword>
<evidence type="ECO:0000313" key="8">
    <source>
        <dbReference type="Proteomes" id="UP001258017"/>
    </source>
</evidence>
<keyword evidence="8" id="KW-1185">Reference proteome</keyword>
<evidence type="ECO:0000259" key="6">
    <source>
        <dbReference type="PROSITE" id="PS51665"/>
    </source>
</evidence>
<name>A0AAD9VMT3_9HYME</name>
<dbReference type="PANTHER" id="PTHR21490">
    <property type="entry name" value="ENKURIN-RELATED"/>
    <property type="match status" value="1"/>
</dbReference>
<evidence type="ECO:0000256" key="3">
    <source>
        <dbReference type="ARBA" id="ARBA00022490"/>
    </source>
</evidence>
<evidence type="ECO:0000313" key="7">
    <source>
        <dbReference type="EMBL" id="KAK2580546.1"/>
    </source>
</evidence>
<reference evidence="7" key="1">
    <citation type="submission" date="2021-08" db="EMBL/GenBank/DDBJ databases">
        <authorList>
            <person name="Misof B."/>
            <person name="Oliver O."/>
            <person name="Podsiadlowski L."/>
            <person name="Donath A."/>
            <person name="Peters R."/>
            <person name="Mayer C."/>
            <person name="Rust J."/>
            <person name="Gunkel S."/>
            <person name="Lesny P."/>
            <person name="Martin S."/>
            <person name="Oeyen J.P."/>
            <person name="Petersen M."/>
            <person name="Panagiotis P."/>
            <person name="Wilbrandt J."/>
            <person name="Tanja T."/>
        </authorList>
    </citation>
    <scope>NUCLEOTIDE SEQUENCE</scope>
    <source>
        <strain evidence="7">GBR_01_08_01A</strain>
        <tissue evidence="7">Thorax + abdomen</tissue>
    </source>
</reference>
<dbReference type="Pfam" id="PF13864">
    <property type="entry name" value="Enkurin"/>
    <property type="match status" value="1"/>
</dbReference>
<dbReference type="GO" id="GO:0001669">
    <property type="term" value="C:acrosomal vesicle"/>
    <property type="evidence" value="ECO:0007669"/>
    <property type="project" value="TreeGrafter"/>
</dbReference>
<dbReference type="Proteomes" id="UP001258017">
    <property type="component" value="Unassembled WGS sequence"/>
</dbReference>
<keyword evidence="5" id="KW-0966">Cell projection</keyword>
<evidence type="ECO:0000256" key="5">
    <source>
        <dbReference type="ARBA" id="ARBA00023273"/>
    </source>
</evidence>
<dbReference type="InterPro" id="IPR052102">
    <property type="entry name" value="Enkurin_domain-protein"/>
</dbReference>
<organism evidence="7 8">
    <name type="scientific">Odynerus spinipes</name>
    <dbReference type="NCBI Taxonomy" id="1348599"/>
    <lineage>
        <taxon>Eukaryota</taxon>
        <taxon>Metazoa</taxon>
        <taxon>Ecdysozoa</taxon>
        <taxon>Arthropoda</taxon>
        <taxon>Hexapoda</taxon>
        <taxon>Insecta</taxon>
        <taxon>Pterygota</taxon>
        <taxon>Neoptera</taxon>
        <taxon>Endopterygota</taxon>
        <taxon>Hymenoptera</taxon>
        <taxon>Apocrita</taxon>
        <taxon>Aculeata</taxon>
        <taxon>Vespoidea</taxon>
        <taxon>Vespidae</taxon>
        <taxon>Eumeninae</taxon>
        <taxon>Odynerus</taxon>
    </lineage>
</organism>
<comment type="caution">
    <text evidence="7">The sequence shown here is derived from an EMBL/GenBank/DDBJ whole genome shotgun (WGS) entry which is preliminary data.</text>
</comment>
<protein>
    <recommendedName>
        <fullName evidence="6">Enkurin domain-containing protein</fullName>
    </recommendedName>
</protein>
<dbReference type="InterPro" id="IPR027012">
    <property type="entry name" value="Enkurin_dom"/>
</dbReference>
<dbReference type="AlphaFoldDB" id="A0AAD9VMT3"/>
<gene>
    <name evidence="7" type="ORF">KPH14_007679</name>
</gene>
<accession>A0AAD9VMT3</accession>
<evidence type="ECO:0000256" key="2">
    <source>
        <dbReference type="ARBA" id="ARBA00004245"/>
    </source>
</evidence>
<dbReference type="GO" id="GO:0005879">
    <property type="term" value="C:axonemal microtubule"/>
    <property type="evidence" value="ECO:0007669"/>
    <property type="project" value="TreeGrafter"/>
</dbReference>